<dbReference type="EMBL" id="MU228991">
    <property type="protein sequence ID" value="KAG6619011.1"/>
    <property type="molecule type" value="Genomic_DNA"/>
</dbReference>
<sequence length="70" mass="7884">MEKEIRKVKTKAKNAIVKKKRKQRDGGDTPMPNTCRNLFGPSEEDISNVGLILLKTVQLLTLVEPNAKNH</sequence>
<gene>
    <name evidence="2" type="ORF">I3842_Q113200</name>
</gene>
<evidence type="ECO:0000313" key="3">
    <source>
        <dbReference type="Proteomes" id="UP000811246"/>
    </source>
</evidence>
<reference evidence="2" key="1">
    <citation type="submission" date="2021-01" db="EMBL/GenBank/DDBJ databases">
        <authorList>
            <person name="Lovell J.T."/>
            <person name="Bentley N."/>
            <person name="Bhattarai G."/>
            <person name="Jenkins J.W."/>
            <person name="Sreedasyam A."/>
            <person name="Alarcon Y."/>
            <person name="Bock C."/>
            <person name="Boston L."/>
            <person name="Carlson J."/>
            <person name="Cervantes K."/>
            <person name="Clermont K."/>
            <person name="Krom N."/>
            <person name="Kubenka K."/>
            <person name="Mamidi S."/>
            <person name="Mattison C."/>
            <person name="Monteros M."/>
            <person name="Pisani C."/>
            <person name="Plott C."/>
            <person name="Rajasekar S."/>
            <person name="Rhein H.S."/>
            <person name="Rohla C."/>
            <person name="Song M."/>
            <person name="Hilaire R.S."/>
            <person name="Shu S."/>
            <person name="Wells L."/>
            <person name="Wang X."/>
            <person name="Webber J."/>
            <person name="Heerema R.J."/>
            <person name="Klein P."/>
            <person name="Conner P."/>
            <person name="Grauke L."/>
            <person name="Grimwood J."/>
            <person name="Schmutz J."/>
            <person name="Randall J.J."/>
        </authorList>
    </citation>
    <scope>NUCLEOTIDE SEQUENCE</scope>
    <source>
        <tissue evidence="2">Leaf</tissue>
    </source>
</reference>
<protein>
    <submittedName>
        <fullName evidence="2">Uncharacterized protein</fullName>
    </submittedName>
</protein>
<feature type="region of interest" description="Disordered" evidence="1">
    <location>
        <begin position="1"/>
        <end position="33"/>
    </location>
</feature>
<feature type="compositionally biased region" description="Basic residues" evidence="1">
    <location>
        <begin position="8"/>
        <end position="23"/>
    </location>
</feature>
<proteinExistence type="predicted"/>
<evidence type="ECO:0000256" key="1">
    <source>
        <dbReference type="SAM" id="MobiDB-lite"/>
    </source>
</evidence>
<organism evidence="2 3">
    <name type="scientific">Carya illinoinensis</name>
    <name type="common">Pecan</name>
    <dbReference type="NCBI Taxonomy" id="32201"/>
    <lineage>
        <taxon>Eukaryota</taxon>
        <taxon>Viridiplantae</taxon>
        <taxon>Streptophyta</taxon>
        <taxon>Embryophyta</taxon>
        <taxon>Tracheophyta</taxon>
        <taxon>Spermatophyta</taxon>
        <taxon>Magnoliopsida</taxon>
        <taxon>eudicotyledons</taxon>
        <taxon>Gunneridae</taxon>
        <taxon>Pentapetalae</taxon>
        <taxon>rosids</taxon>
        <taxon>fabids</taxon>
        <taxon>Fagales</taxon>
        <taxon>Juglandaceae</taxon>
        <taxon>Carya</taxon>
    </lineage>
</organism>
<accession>A0A922D047</accession>
<name>A0A922D047_CARIL</name>
<dbReference type="AlphaFoldDB" id="A0A922D047"/>
<comment type="caution">
    <text evidence="2">The sequence shown here is derived from an EMBL/GenBank/DDBJ whole genome shotgun (WGS) entry which is preliminary data.</text>
</comment>
<evidence type="ECO:0000313" key="2">
    <source>
        <dbReference type="EMBL" id="KAG6619011.1"/>
    </source>
</evidence>
<dbReference type="Proteomes" id="UP000811246">
    <property type="component" value="Unassembled WGS sequence"/>
</dbReference>